<reference evidence="2" key="1">
    <citation type="submission" date="2022-03" db="EMBL/GenBank/DDBJ databases">
        <title>Genomic Encyclopedia of Type Strains, Phase III (KMG-III): the genomes of soil and plant-associated and newly described type strains.</title>
        <authorList>
            <person name="Whitman W."/>
        </authorList>
    </citation>
    <scope>NUCLEOTIDE SEQUENCE</scope>
    <source>
        <strain evidence="2">ANL 6-2</strain>
    </source>
</reference>
<dbReference type="RefSeq" id="WP_253477623.1">
    <property type="nucleotide sequence ID" value="NZ_JALJXV010000004.1"/>
</dbReference>
<protein>
    <submittedName>
        <fullName evidence="2">Alkylhydroperoxidase/carboxymuconolactone decarboxylase family protein YurZ</fullName>
    </submittedName>
</protein>
<dbReference type="PANTHER" id="PTHR33930:SF2">
    <property type="entry name" value="BLR3452 PROTEIN"/>
    <property type="match status" value="1"/>
</dbReference>
<proteinExistence type="predicted"/>
<dbReference type="InterPro" id="IPR003779">
    <property type="entry name" value="CMD-like"/>
</dbReference>
<dbReference type="Proteomes" id="UP001205843">
    <property type="component" value="Unassembled WGS sequence"/>
</dbReference>
<keyword evidence="3" id="KW-1185">Reference proteome</keyword>
<dbReference type="EMBL" id="JALJXV010000004">
    <property type="protein sequence ID" value="MCP1674960.1"/>
    <property type="molecule type" value="Genomic_DNA"/>
</dbReference>
<dbReference type="InterPro" id="IPR029032">
    <property type="entry name" value="AhpD-like"/>
</dbReference>
<dbReference type="Pfam" id="PF02627">
    <property type="entry name" value="CMD"/>
    <property type="match status" value="1"/>
</dbReference>
<gene>
    <name evidence="2" type="ORF">J2T57_002098</name>
</gene>
<evidence type="ECO:0000313" key="3">
    <source>
        <dbReference type="Proteomes" id="UP001205843"/>
    </source>
</evidence>
<name>A0AAE3KAZ2_9GAMM</name>
<sequence length="118" mass="12883">MADELPSGAAEVAEDFPEIWEAYCRLGAACAEGGPLDDRERRLVKLAFSMAVGSEGATHSHVRRALDDDISVDELRHIAMLAVPTLGFPRAVAALTWIDDVLDEEELDEDDDLDEDDA</sequence>
<dbReference type="PANTHER" id="PTHR33930">
    <property type="entry name" value="ALKYL HYDROPEROXIDE REDUCTASE AHPD"/>
    <property type="match status" value="1"/>
</dbReference>
<evidence type="ECO:0000313" key="2">
    <source>
        <dbReference type="EMBL" id="MCP1674960.1"/>
    </source>
</evidence>
<comment type="caution">
    <text evidence="2">The sequence shown here is derived from an EMBL/GenBank/DDBJ whole genome shotgun (WGS) entry which is preliminary data.</text>
</comment>
<organism evidence="2 3">
    <name type="scientific">Natronocella acetinitrilica</name>
    <dbReference type="NCBI Taxonomy" id="414046"/>
    <lineage>
        <taxon>Bacteria</taxon>
        <taxon>Pseudomonadati</taxon>
        <taxon>Pseudomonadota</taxon>
        <taxon>Gammaproteobacteria</taxon>
        <taxon>Chromatiales</taxon>
        <taxon>Ectothiorhodospiraceae</taxon>
        <taxon>Natronocella</taxon>
    </lineage>
</organism>
<dbReference type="AlphaFoldDB" id="A0AAE3KAZ2"/>
<accession>A0AAE3KAZ2</accession>
<dbReference type="SUPFAM" id="SSF69118">
    <property type="entry name" value="AhpD-like"/>
    <property type="match status" value="1"/>
</dbReference>
<evidence type="ECO:0000259" key="1">
    <source>
        <dbReference type="Pfam" id="PF02627"/>
    </source>
</evidence>
<feature type="domain" description="Carboxymuconolactone decarboxylase-like" evidence="1">
    <location>
        <begin position="17"/>
        <end position="99"/>
    </location>
</feature>
<dbReference type="GO" id="GO:0051920">
    <property type="term" value="F:peroxiredoxin activity"/>
    <property type="evidence" value="ECO:0007669"/>
    <property type="project" value="InterPro"/>
</dbReference>
<dbReference type="Gene3D" id="1.20.1290.10">
    <property type="entry name" value="AhpD-like"/>
    <property type="match status" value="1"/>
</dbReference>